<organism evidence="1">
    <name type="scientific">Lepeophtheirus salmonis</name>
    <name type="common">Salmon louse</name>
    <name type="synonym">Caligus salmonis</name>
    <dbReference type="NCBI Taxonomy" id="72036"/>
    <lineage>
        <taxon>Eukaryota</taxon>
        <taxon>Metazoa</taxon>
        <taxon>Ecdysozoa</taxon>
        <taxon>Arthropoda</taxon>
        <taxon>Crustacea</taxon>
        <taxon>Multicrustacea</taxon>
        <taxon>Hexanauplia</taxon>
        <taxon>Copepoda</taxon>
        <taxon>Siphonostomatoida</taxon>
        <taxon>Caligidae</taxon>
        <taxon>Lepeophtheirus</taxon>
    </lineage>
</organism>
<dbReference type="EMBL" id="HACA01014473">
    <property type="protein sequence ID" value="CDW31834.1"/>
    <property type="molecule type" value="Transcribed_RNA"/>
</dbReference>
<dbReference type="AlphaFoldDB" id="A0A0K2U0N6"/>
<accession>A0A0K2U0N6</accession>
<reference evidence="1" key="1">
    <citation type="submission" date="2014-05" db="EMBL/GenBank/DDBJ databases">
        <authorList>
            <person name="Chronopoulou M."/>
        </authorList>
    </citation>
    <scope>NUCLEOTIDE SEQUENCE</scope>
    <source>
        <tissue evidence="1">Whole organism</tissue>
    </source>
</reference>
<evidence type="ECO:0000313" key="1">
    <source>
        <dbReference type="EMBL" id="CDW31834.1"/>
    </source>
</evidence>
<proteinExistence type="predicted"/>
<name>A0A0K2U0N6_LEPSM</name>
<protein>
    <submittedName>
        <fullName evidence="1">Uncharacterized protein</fullName>
    </submittedName>
</protein>
<feature type="non-terminal residue" evidence="1">
    <location>
        <position position="1"/>
    </location>
</feature>
<sequence length="43" mass="5320">YQERYHINFKSQVLLIMTRAYLGEASEHKWIKKKIVMHEKLKM</sequence>